<proteinExistence type="predicted"/>
<dbReference type="InterPro" id="IPR009003">
    <property type="entry name" value="Peptidase_S1_PA"/>
</dbReference>
<dbReference type="SUPFAM" id="SSF50494">
    <property type="entry name" value="Trypsin-like serine proteases"/>
    <property type="match status" value="1"/>
</dbReference>
<dbReference type="RefSeq" id="WP_164000149.1">
    <property type="nucleotide sequence ID" value="NZ_WXXP01000013.1"/>
</dbReference>
<gene>
    <name evidence="1" type="ORF">GUK36_27790</name>
</gene>
<sequence length="252" mass="27551">MSGKIFLQSYVVPVCIFEDGKSGAILREVIGTAFFCGTRGFFLSAKHVLEEASTKAKERGLTVGLTIKADHGTSDASMVSPAMALDYAPEPYDIALGFMDYFPPTPLRSTDRDVGVWEAVKTLGYPISAHVKEGEALWINLRGQEGVVQRPTVPRDMISTHPNGFELSFLLAPGMSGGPLFTAEGDVIGVNVASFSSRTLDSEFVEVDDNGKTFSERRFRIEEFGFAHDLRGLLQWQAPMLGGRTLHDVLKD</sequence>
<name>A0A6P0DLN4_RHILE</name>
<evidence type="ECO:0008006" key="3">
    <source>
        <dbReference type="Google" id="ProtNLM"/>
    </source>
</evidence>
<comment type="caution">
    <text evidence="1">The sequence shown here is derived from an EMBL/GenBank/DDBJ whole genome shotgun (WGS) entry which is preliminary data.</text>
</comment>
<dbReference type="Pfam" id="PF13365">
    <property type="entry name" value="Trypsin_2"/>
    <property type="match status" value="1"/>
</dbReference>
<organism evidence="1 2">
    <name type="scientific">Rhizobium leguminosarum</name>
    <dbReference type="NCBI Taxonomy" id="384"/>
    <lineage>
        <taxon>Bacteria</taxon>
        <taxon>Pseudomonadati</taxon>
        <taxon>Pseudomonadota</taxon>
        <taxon>Alphaproteobacteria</taxon>
        <taxon>Hyphomicrobiales</taxon>
        <taxon>Rhizobiaceae</taxon>
        <taxon>Rhizobium/Agrobacterium group</taxon>
        <taxon>Rhizobium</taxon>
    </lineage>
</organism>
<protein>
    <recommendedName>
        <fullName evidence="3">Serine protease</fullName>
    </recommendedName>
</protein>
<evidence type="ECO:0000313" key="1">
    <source>
        <dbReference type="EMBL" id="NEK53227.1"/>
    </source>
</evidence>
<reference evidence="1 2" key="1">
    <citation type="submission" date="2020-01" db="EMBL/GenBank/DDBJ databases">
        <title>Rhizobium genotypes associated with high levels of biological nitrogen fixation by grain legumes in a temperate-maritime cropping system.</title>
        <authorList>
            <person name="Maluk M."/>
            <person name="Francesc Ferrando Molina F."/>
            <person name="Lopez Del Egido L."/>
            <person name="Lafos M."/>
            <person name="Langarica-Fuentes A."/>
            <person name="Gebre Yohannes G."/>
            <person name="Young M.W."/>
            <person name="Martin P."/>
            <person name="Gantlett R."/>
            <person name="Kenicer G."/>
            <person name="Hawes C."/>
            <person name="Begg G.S."/>
            <person name="Quilliam R.S."/>
            <person name="Squire G.R."/>
            <person name="Poole P.S."/>
            <person name="Young P.W."/>
            <person name="Iannetta P.M."/>
            <person name="James E.K."/>
        </authorList>
    </citation>
    <scope>NUCLEOTIDE SEQUENCE [LARGE SCALE GENOMIC DNA]</scope>
    <source>
        <strain evidence="1 2">JHI944</strain>
    </source>
</reference>
<dbReference type="Gene3D" id="2.40.10.120">
    <property type="match status" value="1"/>
</dbReference>
<accession>A0A6P0DLN4</accession>
<evidence type="ECO:0000313" key="2">
    <source>
        <dbReference type="Proteomes" id="UP000471409"/>
    </source>
</evidence>
<dbReference type="EMBL" id="WXXP01000013">
    <property type="protein sequence ID" value="NEK53227.1"/>
    <property type="molecule type" value="Genomic_DNA"/>
</dbReference>
<dbReference type="AlphaFoldDB" id="A0A6P0DLN4"/>
<dbReference type="Proteomes" id="UP000471409">
    <property type="component" value="Unassembled WGS sequence"/>
</dbReference>